<gene>
    <name evidence="1" type="ORF">S58_39810</name>
</gene>
<keyword evidence="2" id="KW-1185">Reference proteome</keyword>
<dbReference type="HOGENOM" id="CLU_2521090_0_0_5"/>
<evidence type="ECO:0000313" key="2">
    <source>
        <dbReference type="Proteomes" id="UP000011841"/>
    </source>
</evidence>
<dbReference type="EMBL" id="AP012603">
    <property type="protein sequence ID" value="BAM89967.1"/>
    <property type="molecule type" value="Genomic_DNA"/>
</dbReference>
<evidence type="ECO:0000313" key="1">
    <source>
        <dbReference type="EMBL" id="BAM89967.1"/>
    </source>
</evidence>
<dbReference type="Proteomes" id="UP000011841">
    <property type="component" value="Chromosome"/>
</dbReference>
<sequence length="84" mass="9642">MRAERDEIGLFRRLPDLAFSAERTGQPFVVLKQCIGHERLQIAILRMALPGPRKRRGRQSRFDRTNCVAGGLVPRREITSLDQL</sequence>
<reference evidence="1 2" key="1">
    <citation type="journal article" date="2013" name="Appl. Environ. Microbiol.">
        <title>Genome analysis suggests that the soil oligotrophic bacterium Agromonas oligotrophica (Bradyrhizobium oligotrophicum) is a nitrogen-fixing symbiont of Aeschynomene indica.</title>
        <authorList>
            <person name="Okubo T."/>
            <person name="Fukushima S."/>
            <person name="Itakura M."/>
            <person name="Oshima K."/>
            <person name="Longtonglang A."/>
            <person name="Teaumroong N."/>
            <person name="Mitsui H."/>
            <person name="Hattori M."/>
            <person name="Hattori R."/>
            <person name="Hattori T."/>
            <person name="Minamisawa K."/>
        </authorList>
    </citation>
    <scope>NUCLEOTIDE SEQUENCE [LARGE SCALE GENOMIC DNA]</scope>
    <source>
        <strain evidence="1 2">S58</strain>
    </source>
</reference>
<accession>M4Z963</accession>
<organism evidence="1 2">
    <name type="scientific">Bradyrhizobium oligotrophicum S58</name>
    <dbReference type="NCBI Taxonomy" id="1245469"/>
    <lineage>
        <taxon>Bacteria</taxon>
        <taxon>Pseudomonadati</taxon>
        <taxon>Pseudomonadota</taxon>
        <taxon>Alphaproteobacteria</taxon>
        <taxon>Hyphomicrobiales</taxon>
        <taxon>Nitrobacteraceae</taxon>
        <taxon>Bradyrhizobium</taxon>
    </lineage>
</organism>
<name>M4Z963_9BRAD</name>
<protein>
    <submittedName>
        <fullName evidence="1">Uncharacterized protein</fullName>
    </submittedName>
</protein>
<dbReference type="STRING" id="1245469.S58_39810"/>
<proteinExistence type="predicted"/>
<dbReference type="AlphaFoldDB" id="M4Z963"/>
<dbReference type="KEGG" id="aol:S58_39810"/>